<evidence type="ECO:0000256" key="7">
    <source>
        <dbReference type="SAM" id="Coils"/>
    </source>
</evidence>
<dbReference type="InterPro" id="IPR002088">
    <property type="entry name" value="Prenyl_trans_a"/>
</dbReference>
<evidence type="ECO:0000313" key="10">
    <source>
        <dbReference type="RefSeq" id="XP_033530729.1"/>
    </source>
</evidence>
<keyword evidence="3 6" id="KW-0808">Transferase</keyword>
<dbReference type="OrthoDB" id="1658at2759"/>
<name>A0A6G1FTR5_9PEZI</name>
<dbReference type="GO" id="GO:0004663">
    <property type="term" value="F:Rab geranylgeranyltransferase activity"/>
    <property type="evidence" value="ECO:0007669"/>
    <property type="project" value="UniProtKB-UniRule"/>
</dbReference>
<accession>A0A6G1FTR5</accession>
<dbReference type="GO" id="GO:0097354">
    <property type="term" value="P:prenylation"/>
    <property type="evidence" value="ECO:0007669"/>
    <property type="project" value="UniProtKB-UniRule"/>
</dbReference>
<dbReference type="GeneID" id="54418851"/>
<dbReference type="PANTHER" id="PTHR11129">
    <property type="entry name" value="PROTEIN FARNESYLTRANSFERASE ALPHA SUBUNIT/RAB GERANYLGERANYL TRANSFERASE ALPHA SUBUNIT"/>
    <property type="match status" value="1"/>
</dbReference>
<comment type="similarity">
    <text evidence="1 6">Belongs to the protein prenyltransferase subunit alpha family.</text>
</comment>
<keyword evidence="4" id="KW-0677">Repeat</keyword>
<evidence type="ECO:0000256" key="1">
    <source>
        <dbReference type="ARBA" id="ARBA00006734"/>
    </source>
</evidence>
<dbReference type="PROSITE" id="PS51147">
    <property type="entry name" value="PFTA"/>
    <property type="match status" value="4"/>
</dbReference>
<comment type="function">
    <text evidence="6">Catalyzes the transfer of a geranyl-geranyl moiety from geranyl-geranyl pyrophosphate to cysteines occuring in specific C-terminal amino acid sequences.</text>
</comment>
<proteinExistence type="inferred from homology"/>
<feature type="coiled-coil region" evidence="7">
    <location>
        <begin position="11"/>
        <end position="38"/>
    </location>
</feature>
<dbReference type="Pfam" id="PF01239">
    <property type="entry name" value="PPTA"/>
    <property type="match status" value="4"/>
</dbReference>
<dbReference type="EMBL" id="ML975175">
    <property type="protein sequence ID" value="KAF1809098.1"/>
    <property type="molecule type" value="Genomic_DNA"/>
</dbReference>
<dbReference type="PANTHER" id="PTHR11129:SF2">
    <property type="entry name" value="GERANYLGERANYL TRANSFERASE TYPE-2 SUBUNIT ALPHA"/>
    <property type="match status" value="1"/>
</dbReference>
<reference evidence="8 10" key="1">
    <citation type="submission" date="2020-01" db="EMBL/GenBank/DDBJ databases">
        <authorList>
            <consortium name="DOE Joint Genome Institute"/>
            <person name="Haridas S."/>
            <person name="Albert R."/>
            <person name="Binder M."/>
            <person name="Bloem J."/>
            <person name="Labutti K."/>
            <person name="Salamov A."/>
            <person name="Andreopoulos B."/>
            <person name="Baker S.E."/>
            <person name="Barry K."/>
            <person name="Bills G."/>
            <person name="Bluhm B.H."/>
            <person name="Cannon C."/>
            <person name="Castanera R."/>
            <person name="Culley D.E."/>
            <person name="Daum C."/>
            <person name="Ezra D."/>
            <person name="Gonzalez J.B."/>
            <person name="Henrissat B."/>
            <person name="Kuo A."/>
            <person name="Liang C."/>
            <person name="Lipzen A."/>
            <person name="Lutzoni F."/>
            <person name="Magnuson J."/>
            <person name="Mondo S."/>
            <person name="Nolan M."/>
            <person name="Ohm R."/>
            <person name="Pangilinan J."/>
            <person name="Park H.-J."/>
            <person name="Ramirez L."/>
            <person name="Alfaro M."/>
            <person name="Sun H."/>
            <person name="Tritt A."/>
            <person name="Yoshinaga Y."/>
            <person name="Zwiers L.-H."/>
            <person name="Turgeon B.G."/>
            <person name="Goodwin S.B."/>
            <person name="Spatafora J.W."/>
            <person name="Crous P.W."/>
            <person name="Grigoriev I.V."/>
        </authorList>
    </citation>
    <scope>NUCLEOTIDE SEQUENCE</scope>
    <source>
        <strain evidence="8 10">CBS 781.70</strain>
    </source>
</reference>
<dbReference type="SUPFAM" id="SSF48439">
    <property type="entry name" value="Protein prenylyltransferase"/>
    <property type="match status" value="1"/>
</dbReference>
<reference evidence="10" key="2">
    <citation type="submission" date="2020-04" db="EMBL/GenBank/DDBJ databases">
        <authorList>
            <consortium name="NCBI Genome Project"/>
        </authorList>
    </citation>
    <scope>NUCLEOTIDE SEQUENCE</scope>
    <source>
        <strain evidence="10">CBS 781.70</strain>
    </source>
</reference>
<keyword evidence="9" id="KW-1185">Reference proteome</keyword>
<keyword evidence="7" id="KW-0175">Coiled coil</keyword>
<evidence type="ECO:0000313" key="8">
    <source>
        <dbReference type="EMBL" id="KAF1809098.1"/>
    </source>
</evidence>
<organism evidence="8">
    <name type="scientific">Eremomyces bilateralis CBS 781.70</name>
    <dbReference type="NCBI Taxonomy" id="1392243"/>
    <lineage>
        <taxon>Eukaryota</taxon>
        <taxon>Fungi</taxon>
        <taxon>Dikarya</taxon>
        <taxon>Ascomycota</taxon>
        <taxon>Pezizomycotina</taxon>
        <taxon>Dothideomycetes</taxon>
        <taxon>Dothideomycetes incertae sedis</taxon>
        <taxon>Eremomycetales</taxon>
        <taxon>Eremomycetaceae</taxon>
        <taxon>Eremomyces</taxon>
    </lineage>
</organism>
<evidence type="ECO:0000256" key="6">
    <source>
        <dbReference type="RuleBase" id="RU367120"/>
    </source>
</evidence>
<evidence type="ECO:0000313" key="9">
    <source>
        <dbReference type="Proteomes" id="UP000504638"/>
    </source>
</evidence>
<evidence type="ECO:0000256" key="2">
    <source>
        <dbReference type="ARBA" id="ARBA00022602"/>
    </source>
</evidence>
<comment type="catalytic activity">
    <reaction evidence="5 6">
        <text>geranylgeranyl diphosphate + L-cysteinyl-[protein] = S-geranylgeranyl-L-cysteinyl-[protein] + diphosphate</text>
        <dbReference type="Rhea" id="RHEA:21240"/>
        <dbReference type="Rhea" id="RHEA-COMP:10131"/>
        <dbReference type="Rhea" id="RHEA-COMP:11537"/>
        <dbReference type="ChEBI" id="CHEBI:29950"/>
        <dbReference type="ChEBI" id="CHEBI:33019"/>
        <dbReference type="ChEBI" id="CHEBI:57533"/>
        <dbReference type="ChEBI" id="CHEBI:86021"/>
        <dbReference type="EC" id="2.5.1.60"/>
    </reaction>
</comment>
<dbReference type="Proteomes" id="UP000504638">
    <property type="component" value="Unplaced"/>
</dbReference>
<dbReference type="AlphaFoldDB" id="A0A6G1FTR5"/>
<dbReference type="GO" id="GO:0005968">
    <property type="term" value="C:Rab-protein geranylgeranyltransferase complex"/>
    <property type="evidence" value="ECO:0007669"/>
    <property type="project" value="TreeGrafter"/>
</dbReference>
<sequence>MASHDRPRVTAERTDKDLQREKRKIDEYRSLVERIETRVAEGGSEADVLDLTSDLLSRNPEYYTVWNHRRRLLLRYLEGGDTSNDASVDPNNKQASPQDYLLDDLRFLIPLLQQFPKCYWVWNYRLWILEQIERYLPRQQADSCWQRELDLVAKMLARDERNFHGWAYRRIIVDQLERLAQEAVHGEEGAGQGSRSQEEFDYTTKMIHSKLSNFSAWHYRSKLIPRILDEQEADDTARRKVLDDELDLIQNALIDPNDQSLWFYHQSLMYTIAPDCPRDSAIVLTLTNTDRVHYYEQEISRIREILEDWDDCKWVYQALLKYAAEYQTLDAGSKVYSNTDMRTWLSKLRQLDPLRSGRWDDLEKHLDLST</sequence>
<keyword evidence="2 6" id="KW-0637">Prenyltransferase</keyword>
<dbReference type="Gene3D" id="1.25.40.120">
    <property type="entry name" value="Protein prenylyltransferase"/>
    <property type="match status" value="1"/>
</dbReference>
<reference evidence="10" key="3">
    <citation type="submission" date="2025-04" db="UniProtKB">
        <authorList>
            <consortium name="RefSeq"/>
        </authorList>
    </citation>
    <scope>IDENTIFICATION</scope>
    <source>
        <strain evidence="10">CBS 781.70</strain>
    </source>
</reference>
<evidence type="ECO:0000256" key="3">
    <source>
        <dbReference type="ARBA" id="ARBA00022679"/>
    </source>
</evidence>
<evidence type="ECO:0000256" key="4">
    <source>
        <dbReference type="ARBA" id="ARBA00022737"/>
    </source>
</evidence>
<protein>
    <recommendedName>
        <fullName evidence="6">Geranylgeranyl transferase type-2 subunit alpha</fullName>
        <ecNumber evidence="6">2.5.1.60</ecNumber>
    </recommendedName>
    <alternativeName>
        <fullName evidence="6">Geranylgeranyl transferase type II subunit alpha</fullName>
    </alternativeName>
</protein>
<evidence type="ECO:0000256" key="5">
    <source>
        <dbReference type="ARBA" id="ARBA00047658"/>
    </source>
</evidence>
<dbReference type="EC" id="2.5.1.60" evidence="6"/>
<dbReference type="RefSeq" id="XP_033530729.1">
    <property type="nucleotide sequence ID" value="XM_033678281.1"/>
</dbReference>
<gene>
    <name evidence="8 10" type="ORF">P152DRAFT_452218</name>
</gene>